<dbReference type="SUPFAM" id="SSF46689">
    <property type="entry name" value="Homeodomain-like"/>
    <property type="match status" value="1"/>
</dbReference>
<proteinExistence type="predicted"/>
<evidence type="ECO:0000313" key="5">
    <source>
        <dbReference type="Proteomes" id="UP000198226"/>
    </source>
</evidence>
<dbReference type="InterPro" id="IPR009057">
    <property type="entry name" value="Homeodomain-like_sf"/>
</dbReference>
<gene>
    <name evidence="4" type="ORF">GA0070623_1160</name>
</gene>
<dbReference type="Gene3D" id="1.10.357.10">
    <property type="entry name" value="Tetracycline Repressor, domain 2"/>
    <property type="match status" value="1"/>
</dbReference>
<name>A0A109IKM9_9ACTN</name>
<evidence type="ECO:0000256" key="1">
    <source>
        <dbReference type="ARBA" id="ARBA00023015"/>
    </source>
</evidence>
<dbReference type="Pfam" id="PF13305">
    <property type="entry name" value="TetR_C_33"/>
    <property type="match status" value="1"/>
</dbReference>
<evidence type="ECO:0000256" key="2">
    <source>
        <dbReference type="ARBA" id="ARBA00023163"/>
    </source>
</evidence>
<keyword evidence="1" id="KW-0805">Transcription regulation</keyword>
<feature type="domain" description="HTH-type transcriptional regulator MT1864/Rv1816-like C-terminal" evidence="3">
    <location>
        <begin position="82"/>
        <end position="178"/>
    </location>
</feature>
<dbReference type="RefSeq" id="WP_067307767.1">
    <property type="nucleotide sequence ID" value="NZ_LRMV01000056.1"/>
</dbReference>
<evidence type="ECO:0000313" key="4">
    <source>
        <dbReference type="EMBL" id="SCG44620.1"/>
    </source>
</evidence>
<dbReference type="SUPFAM" id="SSF48498">
    <property type="entry name" value="Tetracyclin repressor-like, C-terminal domain"/>
    <property type="match status" value="1"/>
</dbReference>
<dbReference type="EMBL" id="LT607752">
    <property type="protein sequence ID" value="SCG44620.1"/>
    <property type="molecule type" value="Genomic_DNA"/>
</dbReference>
<accession>A0A109IKM9</accession>
<keyword evidence="5" id="KW-1185">Reference proteome</keyword>
<dbReference type="InterPro" id="IPR025996">
    <property type="entry name" value="MT1864/Rv1816-like_C"/>
</dbReference>
<organism evidence="4 5">
    <name type="scientific">Micromonospora rifamycinica</name>
    <dbReference type="NCBI Taxonomy" id="291594"/>
    <lineage>
        <taxon>Bacteria</taxon>
        <taxon>Bacillati</taxon>
        <taxon>Actinomycetota</taxon>
        <taxon>Actinomycetes</taxon>
        <taxon>Micromonosporales</taxon>
        <taxon>Micromonosporaceae</taxon>
        <taxon>Micromonospora</taxon>
    </lineage>
</organism>
<dbReference type="Gene3D" id="1.10.10.60">
    <property type="entry name" value="Homeodomain-like"/>
    <property type="match status" value="1"/>
</dbReference>
<dbReference type="AlphaFoldDB" id="A0A109IKM9"/>
<evidence type="ECO:0000259" key="3">
    <source>
        <dbReference type="Pfam" id="PF13305"/>
    </source>
</evidence>
<dbReference type="OrthoDB" id="71867at2"/>
<protein>
    <submittedName>
        <fullName evidence="4">Transcriptional regulator, TetR family</fullName>
    </submittedName>
</protein>
<keyword evidence="2" id="KW-0804">Transcription</keyword>
<sequence>MPRAGLTTEVVIERGSRLLEAHPTDELTLAALAESLGVRVPSLYKHVDGLPGLRRGIMLRAKEKLAAALTEACIGRARADAVRSLAAAYRAWARENPMQYPMTIRAPDPDDAEDQRASAGALHVVYTVLAGYHLVDDDAIDATRFLRAAIHGFVSLETAGAFRLAADLERSYDRTIDSVVTALETWPRP</sequence>
<reference evidence="5" key="1">
    <citation type="submission" date="2016-06" db="EMBL/GenBank/DDBJ databases">
        <authorList>
            <person name="Varghese N."/>
            <person name="Submissions Spin"/>
        </authorList>
    </citation>
    <scope>NUCLEOTIDE SEQUENCE [LARGE SCALE GENOMIC DNA]</scope>
    <source>
        <strain evidence="5">DSM 44983</strain>
    </source>
</reference>
<dbReference type="Proteomes" id="UP000198226">
    <property type="component" value="Chromosome I"/>
</dbReference>
<dbReference type="InterPro" id="IPR036271">
    <property type="entry name" value="Tet_transcr_reg_TetR-rel_C_sf"/>
</dbReference>